<name>A0AAD6L917_9ROSI</name>
<dbReference type="Pfam" id="PF13639">
    <property type="entry name" value="zf-RING_2"/>
    <property type="match status" value="1"/>
</dbReference>
<evidence type="ECO:0000256" key="3">
    <source>
        <dbReference type="ARBA" id="ARBA00004906"/>
    </source>
</evidence>
<keyword evidence="11" id="KW-0256">Endoplasmic reticulum</keyword>
<evidence type="ECO:0000256" key="16">
    <source>
        <dbReference type="SAM" id="MobiDB-lite"/>
    </source>
</evidence>
<evidence type="ECO:0000256" key="14">
    <source>
        <dbReference type="ARBA" id="ARBA00023136"/>
    </source>
</evidence>
<comment type="similarity">
    <text evidence="4">Belongs to the HRD1 family.</text>
</comment>
<dbReference type="Proteomes" id="UP001164929">
    <property type="component" value="Chromosome 19"/>
</dbReference>
<evidence type="ECO:0000256" key="4">
    <source>
        <dbReference type="ARBA" id="ARBA00010089"/>
    </source>
</evidence>
<evidence type="ECO:0000256" key="10">
    <source>
        <dbReference type="ARBA" id="ARBA00022786"/>
    </source>
</evidence>
<dbReference type="GO" id="GO:0061630">
    <property type="term" value="F:ubiquitin protein ligase activity"/>
    <property type="evidence" value="ECO:0007669"/>
    <property type="project" value="UniProtKB-EC"/>
</dbReference>
<dbReference type="InterPro" id="IPR057992">
    <property type="entry name" value="TPR_SYVN1_N"/>
</dbReference>
<feature type="transmembrane region" description="Helical" evidence="17">
    <location>
        <begin position="342"/>
        <end position="363"/>
    </location>
</feature>
<dbReference type="EC" id="2.3.2.27" evidence="5"/>
<reference evidence="19" key="1">
    <citation type="journal article" date="2023" name="Mol. Ecol. Resour.">
        <title>Chromosome-level genome assembly of a triploid poplar Populus alba 'Berolinensis'.</title>
        <authorList>
            <person name="Chen S."/>
            <person name="Yu Y."/>
            <person name="Wang X."/>
            <person name="Wang S."/>
            <person name="Zhang T."/>
            <person name="Zhou Y."/>
            <person name="He R."/>
            <person name="Meng N."/>
            <person name="Wang Y."/>
            <person name="Liu W."/>
            <person name="Liu Z."/>
            <person name="Liu J."/>
            <person name="Guo Q."/>
            <person name="Huang H."/>
            <person name="Sederoff R.R."/>
            <person name="Wang G."/>
            <person name="Qu G."/>
            <person name="Chen S."/>
        </authorList>
    </citation>
    <scope>NUCLEOTIDE SEQUENCE</scope>
    <source>
        <strain evidence="19">SC-2020</strain>
    </source>
</reference>
<keyword evidence="7 17" id="KW-0812">Transmembrane</keyword>
<gene>
    <name evidence="19" type="ORF">NC653_041248</name>
</gene>
<keyword evidence="20" id="KW-1185">Reference proteome</keyword>
<evidence type="ECO:0000256" key="17">
    <source>
        <dbReference type="SAM" id="Phobius"/>
    </source>
</evidence>
<feature type="transmembrane region" description="Helical" evidence="17">
    <location>
        <begin position="43"/>
        <end position="61"/>
    </location>
</feature>
<feature type="transmembrane region" description="Helical" evidence="17">
    <location>
        <begin position="294"/>
        <end position="313"/>
    </location>
</feature>
<protein>
    <recommendedName>
        <fullName evidence="5">RING-type E3 ubiquitin transferase</fullName>
        <ecNumber evidence="5">2.3.2.27</ecNumber>
    </recommendedName>
</protein>
<keyword evidence="12" id="KW-0862">Zinc</keyword>
<dbReference type="EMBL" id="JAQIZT010000019">
    <property type="protein sequence ID" value="KAJ6952033.1"/>
    <property type="molecule type" value="Genomic_DNA"/>
</dbReference>
<evidence type="ECO:0000256" key="11">
    <source>
        <dbReference type="ARBA" id="ARBA00022824"/>
    </source>
</evidence>
<dbReference type="CDD" id="cd16479">
    <property type="entry name" value="RING-H2_synoviolin"/>
    <property type="match status" value="1"/>
</dbReference>
<evidence type="ECO:0000259" key="18">
    <source>
        <dbReference type="PROSITE" id="PS50089"/>
    </source>
</evidence>
<keyword evidence="6" id="KW-0808">Transferase</keyword>
<dbReference type="AlphaFoldDB" id="A0AAD6L917"/>
<evidence type="ECO:0000256" key="7">
    <source>
        <dbReference type="ARBA" id="ARBA00022692"/>
    </source>
</evidence>
<evidence type="ECO:0000256" key="15">
    <source>
        <dbReference type="PROSITE-ProRule" id="PRU00175"/>
    </source>
</evidence>
<dbReference type="SMART" id="SM00184">
    <property type="entry name" value="RING"/>
    <property type="match status" value="1"/>
</dbReference>
<evidence type="ECO:0000256" key="13">
    <source>
        <dbReference type="ARBA" id="ARBA00022989"/>
    </source>
</evidence>
<evidence type="ECO:0000256" key="6">
    <source>
        <dbReference type="ARBA" id="ARBA00022679"/>
    </source>
</evidence>
<dbReference type="GO" id="GO:0008270">
    <property type="term" value="F:zinc ion binding"/>
    <property type="evidence" value="ECO:0007669"/>
    <property type="project" value="UniProtKB-KW"/>
</dbReference>
<evidence type="ECO:0000313" key="20">
    <source>
        <dbReference type="Proteomes" id="UP001164929"/>
    </source>
</evidence>
<evidence type="ECO:0000256" key="5">
    <source>
        <dbReference type="ARBA" id="ARBA00012483"/>
    </source>
</evidence>
<comment type="caution">
    <text evidence="19">The sequence shown here is derived from an EMBL/GenBank/DDBJ whole genome shotgun (WGS) entry which is preliminary data.</text>
</comment>
<comment type="subcellular location">
    <subcellularLocation>
        <location evidence="2">Endoplasmic reticulum membrane</location>
        <topology evidence="2">Multi-pass membrane protein</topology>
    </subcellularLocation>
</comment>
<keyword evidence="8" id="KW-0479">Metal-binding</keyword>
<feature type="transmembrane region" description="Helical" evidence="17">
    <location>
        <begin position="199"/>
        <end position="220"/>
    </location>
</feature>
<dbReference type="PROSITE" id="PS50089">
    <property type="entry name" value="ZF_RING_2"/>
    <property type="match status" value="1"/>
</dbReference>
<proteinExistence type="inferred from homology"/>
<evidence type="ECO:0000256" key="2">
    <source>
        <dbReference type="ARBA" id="ARBA00004477"/>
    </source>
</evidence>
<organism evidence="19 20">
    <name type="scientific">Populus alba x Populus x berolinensis</name>
    <dbReference type="NCBI Taxonomy" id="444605"/>
    <lineage>
        <taxon>Eukaryota</taxon>
        <taxon>Viridiplantae</taxon>
        <taxon>Streptophyta</taxon>
        <taxon>Embryophyta</taxon>
        <taxon>Tracheophyta</taxon>
        <taxon>Spermatophyta</taxon>
        <taxon>Magnoliopsida</taxon>
        <taxon>eudicotyledons</taxon>
        <taxon>Gunneridae</taxon>
        <taxon>Pentapetalae</taxon>
        <taxon>rosids</taxon>
        <taxon>fabids</taxon>
        <taxon>Malpighiales</taxon>
        <taxon>Salicaceae</taxon>
        <taxon>Saliceae</taxon>
        <taxon>Populus</taxon>
    </lineage>
</organism>
<sequence length="669" mass="75798">MMRLRTYASLSLVGALAVTYHAFNSRGQFYPAMVYLSTSKITLVLLLNMGLVIMCILWQFIKRLFLGSLREAEVERLNEQSWRELMEILFAITIFRQDFSVTFLAMVTTLLLIKSLHWLAQKRVEYIETTPSVNWLSHVRIVSFLGFLFLLDSLFLYSSVKYLLETRQASVSLFFSFELVNGGQVLVKTGTMTMMELWLVSIFKFWLNMTVCDLLVFRIWGKLSVLSMSLLRLPGFLKTILENLDVIVRKPSNIDFDFSMLVKLLNSTLRNTLVCSLKFLCSCWHSLMSTILNLRYMILATTTVSTFVKYVFYVSDMLMEGQWEKKPIYTFYLEFVRDLLHLSMYLCFFLVIFMNYGVPLHLIRELYETLRNFKIRVADYIRYRKITSNMNDRFPDATAEEIDASDATCIICREEMTTAKKLLCGHLFHVHCLRSWLERQHTCPTCRALVVPPENGVNAAGGQHGAQPDTHQPETGTATSATRISAGGVADDSLSRNQVRLQAAAAAASVYEKSFTYPSANTIMWSPGYALVPQVQRPLADTTNMEPSGDQGVVGQPRLQFSIQGGPSNLTLPQLPHCVFVPFQAPGACVYQGERACNTPNSELEAQKNFLQHQIEVSLSALNRLLLLLLLLYNVQRGVNLISNIGKILILQSFRGPAKSAPTTTEAGD</sequence>
<evidence type="ECO:0000256" key="9">
    <source>
        <dbReference type="ARBA" id="ARBA00022771"/>
    </source>
</evidence>
<keyword evidence="9 15" id="KW-0863">Zinc-finger</keyword>
<keyword evidence="13 17" id="KW-1133">Transmembrane helix</keyword>
<accession>A0AAD6L917</accession>
<keyword evidence="14 17" id="KW-0472">Membrane</keyword>
<feature type="compositionally biased region" description="Polar residues" evidence="16">
    <location>
        <begin position="469"/>
        <end position="479"/>
    </location>
</feature>
<dbReference type="InterPro" id="IPR013083">
    <property type="entry name" value="Znf_RING/FYVE/PHD"/>
</dbReference>
<keyword evidence="10" id="KW-0833">Ubl conjugation pathway</keyword>
<dbReference type="PANTHER" id="PTHR22763:SF184">
    <property type="entry name" value="E3 UBIQUITIN-PROTEIN LIGASE SYNOVIOLIN"/>
    <property type="match status" value="1"/>
</dbReference>
<dbReference type="Gene3D" id="3.30.40.10">
    <property type="entry name" value="Zinc/RING finger domain, C3HC4 (zinc finger)"/>
    <property type="match status" value="1"/>
</dbReference>
<dbReference type="SUPFAM" id="SSF57850">
    <property type="entry name" value="RING/U-box"/>
    <property type="match status" value="1"/>
</dbReference>
<feature type="domain" description="RING-type" evidence="18">
    <location>
        <begin position="409"/>
        <end position="447"/>
    </location>
</feature>
<comment type="catalytic activity">
    <reaction evidence="1">
        <text>S-ubiquitinyl-[E2 ubiquitin-conjugating enzyme]-L-cysteine + [acceptor protein]-L-lysine = [E2 ubiquitin-conjugating enzyme]-L-cysteine + N(6)-ubiquitinyl-[acceptor protein]-L-lysine.</text>
        <dbReference type="EC" id="2.3.2.27"/>
    </reaction>
</comment>
<comment type="pathway">
    <text evidence="3">Protein modification; protein ubiquitination.</text>
</comment>
<feature type="transmembrane region" description="Helical" evidence="17">
    <location>
        <begin position="139"/>
        <end position="157"/>
    </location>
</feature>
<dbReference type="GO" id="GO:0005789">
    <property type="term" value="C:endoplasmic reticulum membrane"/>
    <property type="evidence" value="ECO:0007669"/>
    <property type="project" value="UniProtKB-SubCell"/>
</dbReference>
<evidence type="ECO:0000256" key="12">
    <source>
        <dbReference type="ARBA" id="ARBA00022833"/>
    </source>
</evidence>
<dbReference type="GO" id="GO:0043161">
    <property type="term" value="P:proteasome-mediated ubiquitin-dependent protein catabolic process"/>
    <property type="evidence" value="ECO:0007669"/>
    <property type="project" value="TreeGrafter"/>
</dbReference>
<dbReference type="PANTHER" id="PTHR22763">
    <property type="entry name" value="RING ZINC FINGER PROTEIN"/>
    <property type="match status" value="1"/>
</dbReference>
<feature type="region of interest" description="Disordered" evidence="16">
    <location>
        <begin position="457"/>
        <end position="479"/>
    </location>
</feature>
<feature type="transmembrane region" description="Helical" evidence="17">
    <location>
        <begin position="99"/>
        <end position="119"/>
    </location>
</feature>
<dbReference type="Pfam" id="PF25563">
    <property type="entry name" value="TPR_SYVN1_N"/>
    <property type="match status" value="2"/>
</dbReference>
<evidence type="ECO:0000256" key="8">
    <source>
        <dbReference type="ARBA" id="ARBA00022723"/>
    </source>
</evidence>
<dbReference type="GO" id="GO:0036503">
    <property type="term" value="P:ERAD pathway"/>
    <property type="evidence" value="ECO:0007669"/>
    <property type="project" value="TreeGrafter"/>
</dbReference>
<dbReference type="InterPro" id="IPR058051">
    <property type="entry name" value="Znf_RING_synoviolin"/>
</dbReference>
<dbReference type="InterPro" id="IPR001841">
    <property type="entry name" value="Znf_RING"/>
</dbReference>
<dbReference type="InterPro" id="IPR050731">
    <property type="entry name" value="HRD1_E3_ubiq-ligases"/>
</dbReference>
<dbReference type="FunFam" id="3.30.40.10:FF:000194">
    <property type="entry name" value="ERAD-associated E3 ubiquitin-protein ligase HRD1A"/>
    <property type="match status" value="1"/>
</dbReference>
<evidence type="ECO:0000313" key="19">
    <source>
        <dbReference type="EMBL" id="KAJ6952033.1"/>
    </source>
</evidence>
<evidence type="ECO:0000256" key="1">
    <source>
        <dbReference type="ARBA" id="ARBA00000900"/>
    </source>
</evidence>